<keyword evidence="4" id="KW-1185">Reference proteome</keyword>
<comment type="caution">
    <text evidence="3">The sequence shown here is derived from an EMBL/GenBank/DDBJ whole genome shotgun (WGS) entry which is preliminary data.</text>
</comment>
<feature type="chain" id="PRO_5035718021" description="Secreted protein" evidence="2">
    <location>
        <begin position="22"/>
        <end position="73"/>
    </location>
</feature>
<evidence type="ECO:0000313" key="4">
    <source>
        <dbReference type="Proteomes" id="UP000825935"/>
    </source>
</evidence>
<protein>
    <recommendedName>
        <fullName evidence="5">Secreted protein</fullName>
    </recommendedName>
</protein>
<name>A0A8T2S762_CERRI</name>
<gene>
    <name evidence="3" type="ORF">KP509_22G043100</name>
</gene>
<accession>A0A8T2S762</accession>
<evidence type="ECO:0000313" key="3">
    <source>
        <dbReference type="EMBL" id="KAH7307030.1"/>
    </source>
</evidence>
<organism evidence="3 4">
    <name type="scientific">Ceratopteris richardii</name>
    <name type="common">Triangle waterfern</name>
    <dbReference type="NCBI Taxonomy" id="49495"/>
    <lineage>
        <taxon>Eukaryota</taxon>
        <taxon>Viridiplantae</taxon>
        <taxon>Streptophyta</taxon>
        <taxon>Embryophyta</taxon>
        <taxon>Tracheophyta</taxon>
        <taxon>Polypodiopsida</taxon>
        <taxon>Polypodiidae</taxon>
        <taxon>Polypodiales</taxon>
        <taxon>Pteridineae</taxon>
        <taxon>Pteridaceae</taxon>
        <taxon>Parkerioideae</taxon>
        <taxon>Ceratopteris</taxon>
    </lineage>
</organism>
<keyword evidence="2" id="KW-0732">Signal</keyword>
<evidence type="ECO:0000256" key="2">
    <source>
        <dbReference type="SAM" id="SignalP"/>
    </source>
</evidence>
<feature type="signal peptide" evidence="2">
    <location>
        <begin position="1"/>
        <end position="21"/>
    </location>
</feature>
<dbReference type="EMBL" id="CM035427">
    <property type="protein sequence ID" value="KAH7307030.1"/>
    <property type="molecule type" value="Genomic_DNA"/>
</dbReference>
<sequence length="73" mass="8334">MKKTLRRVFVALAFPCWIVSAGSDQAPHRIYLCSSKGSCSTRRYPKIGQHQQRRTGEDTVKERTKGGRRRLGN</sequence>
<evidence type="ECO:0000256" key="1">
    <source>
        <dbReference type="SAM" id="MobiDB-lite"/>
    </source>
</evidence>
<reference evidence="3" key="1">
    <citation type="submission" date="2021-08" db="EMBL/GenBank/DDBJ databases">
        <title>WGS assembly of Ceratopteris richardii.</title>
        <authorList>
            <person name="Marchant D.B."/>
            <person name="Chen G."/>
            <person name="Jenkins J."/>
            <person name="Shu S."/>
            <person name="Leebens-Mack J."/>
            <person name="Grimwood J."/>
            <person name="Schmutz J."/>
            <person name="Soltis P."/>
            <person name="Soltis D."/>
            <person name="Chen Z.-H."/>
        </authorList>
    </citation>
    <scope>NUCLEOTIDE SEQUENCE</scope>
    <source>
        <strain evidence="3">Whitten #5841</strain>
        <tissue evidence="3">Leaf</tissue>
    </source>
</reference>
<feature type="compositionally biased region" description="Basic and acidic residues" evidence="1">
    <location>
        <begin position="54"/>
        <end position="65"/>
    </location>
</feature>
<dbReference type="Proteomes" id="UP000825935">
    <property type="component" value="Chromosome 22"/>
</dbReference>
<dbReference type="AlphaFoldDB" id="A0A8T2S762"/>
<evidence type="ECO:0008006" key="5">
    <source>
        <dbReference type="Google" id="ProtNLM"/>
    </source>
</evidence>
<proteinExistence type="predicted"/>
<feature type="region of interest" description="Disordered" evidence="1">
    <location>
        <begin position="43"/>
        <end position="73"/>
    </location>
</feature>